<feature type="domain" description="SSD" evidence="9">
    <location>
        <begin position="391"/>
        <end position="484"/>
    </location>
</feature>
<dbReference type="InterPro" id="IPR052081">
    <property type="entry name" value="Dispatched_Hh_regulator"/>
</dbReference>
<dbReference type="PANTHER" id="PTHR45951">
    <property type="entry name" value="PROTEIN DISPATCHED-RELATED"/>
    <property type="match status" value="1"/>
</dbReference>
<feature type="transmembrane region" description="Helical" evidence="8">
    <location>
        <begin position="541"/>
        <end position="561"/>
    </location>
</feature>
<name>R7U147_CAPTE</name>
<evidence type="ECO:0000256" key="5">
    <source>
        <dbReference type="ARBA" id="ARBA00023180"/>
    </source>
</evidence>
<dbReference type="OrthoDB" id="429851at2759"/>
<dbReference type="Pfam" id="PF12349">
    <property type="entry name" value="Sterol-sensing"/>
    <property type="match status" value="1"/>
</dbReference>
<reference evidence="11" key="3">
    <citation type="submission" date="2015-06" db="UniProtKB">
        <authorList>
            <consortium name="EnsemblMetazoa"/>
        </authorList>
    </citation>
    <scope>IDENTIFICATION</scope>
</reference>
<dbReference type="EMBL" id="KB308581">
    <property type="protein sequence ID" value="ELT97356.1"/>
    <property type="molecule type" value="Genomic_DNA"/>
</dbReference>
<keyword evidence="4 8" id="KW-0472">Membrane</keyword>
<evidence type="ECO:0000256" key="2">
    <source>
        <dbReference type="ARBA" id="ARBA00022692"/>
    </source>
</evidence>
<keyword evidence="5" id="KW-0325">Glycoprotein</keyword>
<dbReference type="PROSITE" id="PS50156">
    <property type="entry name" value="SSD"/>
    <property type="match status" value="1"/>
</dbReference>
<gene>
    <name evidence="10" type="ORF">CAPTEDRAFT_185181</name>
</gene>
<feature type="region of interest" description="Disordered" evidence="7">
    <location>
        <begin position="1"/>
        <end position="36"/>
    </location>
</feature>
<evidence type="ECO:0000313" key="11">
    <source>
        <dbReference type="EnsemblMetazoa" id="CapteP185181"/>
    </source>
</evidence>
<dbReference type="AlphaFoldDB" id="R7U147"/>
<dbReference type="GO" id="GO:0022857">
    <property type="term" value="F:transmembrane transporter activity"/>
    <property type="evidence" value="ECO:0007669"/>
    <property type="project" value="TreeGrafter"/>
</dbReference>
<feature type="transmembrane region" description="Helical" evidence="8">
    <location>
        <begin position="69"/>
        <end position="91"/>
    </location>
</feature>
<evidence type="ECO:0000256" key="8">
    <source>
        <dbReference type="SAM" id="Phobius"/>
    </source>
</evidence>
<dbReference type="InterPro" id="IPR000731">
    <property type="entry name" value="SSD"/>
</dbReference>
<evidence type="ECO:0000256" key="1">
    <source>
        <dbReference type="ARBA" id="ARBA00004141"/>
    </source>
</evidence>
<dbReference type="OMA" id="PFFYCRI"/>
<evidence type="ECO:0000256" key="3">
    <source>
        <dbReference type="ARBA" id="ARBA00022989"/>
    </source>
</evidence>
<feature type="transmembrane region" description="Helical" evidence="8">
    <location>
        <begin position="301"/>
        <end position="322"/>
    </location>
</feature>
<dbReference type="GO" id="GO:0016020">
    <property type="term" value="C:membrane"/>
    <property type="evidence" value="ECO:0007669"/>
    <property type="project" value="UniProtKB-SubCell"/>
</dbReference>
<feature type="transmembrane region" description="Helical" evidence="8">
    <location>
        <begin position="432"/>
        <end position="453"/>
    </location>
</feature>
<feature type="transmembrane region" description="Helical" evidence="8">
    <location>
        <begin position="883"/>
        <end position="904"/>
    </location>
</feature>
<accession>R7U147</accession>
<organism evidence="10">
    <name type="scientific">Capitella teleta</name>
    <name type="common">Polychaete worm</name>
    <dbReference type="NCBI Taxonomy" id="283909"/>
    <lineage>
        <taxon>Eukaryota</taxon>
        <taxon>Metazoa</taxon>
        <taxon>Spiralia</taxon>
        <taxon>Lophotrochozoa</taxon>
        <taxon>Annelida</taxon>
        <taxon>Polychaeta</taxon>
        <taxon>Sedentaria</taxon>
        <taxon>Scolecida</taxon>
        <taxon>Capitellidae</taxon>
        <taxon>Capitella</taxon>
    </lineage>
</organism>
<keyword evidence="12" id="KW-1185">Reference proteome</keyword>
<dbReference type="HOGENOM" id="CLU_282732_0_0_1"/>
<dbReference type="Proteomes" id="UP000014760">
    <property type="component" value="Unassembled WGS sequence"/>
</dbReference>
<evidence type="ECO:0000256" key="6">
    <source>
        <dbReference type="ARBA" id="ARBA00038046"/>
    </source>
</evidence>
<evidence type="ECO:0000259" key="9">
    <source>
        <dbReference type="PROSITE" id="PS50156"/>
    </source>
</evidence>
<dbReference type="Gene3D" id="1.20.1640.10">
    <property type="entry name" value="Multidrug efflux transporter AcrB transmembrane domain"/>
    <property type="match status" value="2"/>
</dbReference>
<feature type="transmembrane region" description="Helical" evidence="8">
    <location>
        <begin position="916"/>
        <end position="934"/>
    </location>
</feature>
<reference evidence="12" key="1">
    <citation type="submission" date="2012-12" db="EMBL/GenBank/DDBJ databases">
        <authorList>
            <person name="Hellsten U."/>
            <person name="Grimwood J."/>
            <person name="Chapman J.A."/>
            <person name="Shapiro H."/>
            <person name="Aerts A."/>
            <person name="Otillar R.P."/>
            <person name="Terry A.Y."/>
            <person name="Boore J.L."/>
            <person name="Simakov O."/>
            <person name="Marletaz F."/>
            <person name="Cho S.-J."/>
            <person name="Edsinger-Gonzales E."/>
            <person name="Havlak P."/>
            <person name="Kuo D.-H."/>
            <person name="Larsson T."/>
            <person name="Lv J."/>
            <person name="Arendt D."/>
            <person name="Savage R."/>
            <person name="Osoegawa K."/>
            <person name="de Jong P."/>
            <person name="Lindberg D.R."/>
            <person name="Seaver E.C."/>
            <person name="Weisblat D.A."/>
            <person name="Putnam N.H."/>
            <person name="Grigoriev I.V."/>
            <person name="Rokhsar D.S."/>
        </authorList>
    </citation>
    <scope>NUCLEOTIDE SEQUENCE</scope>
    <source>
        <strain evidence="12">I ESC-2004</strain>
    </source>
</reference>
<dbReference type="InterPro" id="IPR053958">
    <property type="entry name" value="HMGCR/SNAP/NPC1-like_SSD"/>
</dbReference>
<dbReference type="SUPFAM" id="SSF82866">
    <property type="entry name" value="Multidrug efflux transporter AcrB transmembrane domain"/>
    <property type="match status" value="2"/>
</dbReference>
<protein>
    <recommendedName>
        <fullName evidence="9">SSD domain-containing protein</fullName>
    </recommendedName>
</protein>
<dbReference type="EMBL" id="AMQN01010936">
    <property type="status" value="NOT_ANNOTATED_CDS"/>
    <property type="molecule type" value="Genomic_DNA"/>
</dbReference>
<feature type="transmembrane region" description="Helical" evidence="8">
    <location>
        <begin position="984"/>
        <end position="1008"/>
    </location>
</feature>
<feature type="transmembrane region" description="Helical" evidence="8">
    <location>
        <begin position="854"/>
        <end position="876"/>
    </location>
</feature>
<dbReference type="STRING" id="283909.R7U147"/>
<keyword evidence="2 8" id="KW-0812">Transmembrane</keyword>
<dbReference type="EnsemblMetazoa" id="CapteT185181">
    <property type="protein sequence ID" value="CapteP185181"/>
    <property type="gene ID" value="CapteG185181"/>
</dbReference>
<feature type="transmembrane region" description="Helical" evidence="8">
    <location>
        <begin position="379"/>
        <end position="405"/>
    </location>
</feature>
<evidence type="ECO:0000256" key="4">
    <source>
        <dbReference type="ARBA" id="ARBA00023136"/>
    </source>
</evidence>
<evidence type="ECO:0000256" key="7">
    <source>
        <dbReference type="SAM" id="MobiDB-lite"/>
    </source>
</evidence>
<feature type="transmembrane region" description="Helical" evidence="8">
    <location>
        <begin position="459"/>
        <end position="483"/>
    </location>
</feature>
<comment type="similarity">
    <text evidence="6">Belongs to the dispatched family.</text>
</comment>
<comment type="subcellular location">
    <subcellularLocation>
        <location evidence="1">Membrane</location>
        <topology evidence="1">Multi-pass membrane protein</topology>
    </subcellularLocation>
</comment>
<reference evidence="10 12" key="2">
    <citation type="journal article" date="2013" name="Nature">
        <title>Insights into bilaterian evolution from three spiralian genomes.</title>
        <authorList>
            <person name="Simakov O."/>
            <person name="Marletaz F."/>
            <person name="Cho S.J."/>
            <person name="Edsinger-Gonzales E."/>
            <person name="Havlak P."/>
            <person name="Hellsten U."/>
            <person name="Kuo D.H."/>
            <person name="Larsson T."/>
            <person name="Lv J."/>
            <person name="Arendt D."/>
            <person name="Savage R."/>
            <person name="Osoegawa K."/>
            <person name="de Jong P."/>
            <person name="Grimwood J."/>
            <person name="Chapman J.A."/>
            <person name="Shapiro H."/>
            <person name="Aerts A."/>
            <person name="Otillar R.P."/>
            <person name="Terry A.Y."/>
            <person name="Boore J.L."/>
            <person name="Grigoriev I.V."/>
            <person name="Lindberg D.R."/>
            <person name="Seaver E.C."/>
            <person name="Weisblat D.A."/>
            <person name="Putnam N.H."/>
            <person name="Rokhsar D.S."/>
        </authorList>
    </citation>
    <scope>NUCLEOTIDE SEQUENCE</scope>
    <source>
        <strain evidence="10 12">I ESC-2004</strain>
    </source>
</reference>
<proteinExistence type="inferred from homology"/>
<keyword evidence="3 8" id="KW-1133">Transmembrane helix</keyword>
<sequence>MSEVGYANPAFNADGEAKAENGLPQPAVNGTAPAPTKELSEVEAAQKAKREKDPLFICKIMASYPKTTFGVTLGLHIMMLFITAVLVRIGYDILPISFDQLPLNILDDDDFLRGLAWSKRDEETGIIVRGLSEDNTESPRSVPADFLQLNFREKGGNVFTQENLKKIKQVEDDFFNDADFQAKYCKLRAAGGCSKPSSILRYFDGSYAVLNPLFNDPNFDNIVKVINLANEDDRFKVQLQSFLGRNYVINNDTAQSEITSSLMQFGFPLDGFANTTDNEDEQQKKLQDFMRKSFLTKGNEYFESGVGAMEFCYSSITLIILFITSQVFMDMALAIGSMIFIAVFICVQTGSIWVGLWSVFSIFASFVGANIVYRCFLDFRYFGIFHVLAVFIILGIGADDVFVFFDNWKGTGHHEYPSVAHRLSDCYRKASVAMLFTSLTTAIAFICSASSPFLGISSFGVFAGILVGVNYLSVILFIPTVVVTYHLYWEKYKCCCCCPREAMVHAAGDREIPPPGMPVQRKNFVVRFFRGPYFEFITHKVIRWVILALIGVILAIFIYYATLLEVNDEDTKFLPDDSNMGKFLSWRANLFSFGGSSNDQVQVRLVWGLKNQDLSECHKSDPDCFGKTVWDEDFSLNTQESQDALLTLCQKIRDLDVETIKNLRIKESLLDGKPEVDCFIENMKTFYEGKTEGGVPFLETQANEVMTGDPKIYQKPIADATGYLDWFTVGMSYWLHNGFVQVTNTADPMLKFGELLGEVPDGVHTQSVTTPADRLGRSIMYDYGTKLRYISITVNTTLRSSTLAYEEGLPIRDNWEEWMKEQVKTLPDSLKGGFQATARDDRYAWHSLKVQKKLVSTAVMGIMVGLCCALPILIIATHNIITGLLATFSICCVITCVIGVIPMAGWKLGMLESLNLVLVVGLSVDYVVHLAEGYSRSLHTDRLGRLHDMLEEVGISIVSGAFTTLGASFFLLFAQILFFTQFGLFMFSTIGLSLLFACIFFSTIMGVIGPQNESHLLRNNW</sequence>
<evidence type="ECO:0000313" key="12">
    <source>
        <dbReference type="Proteomes" id="UP000014760"/>
    </source>
</evidence>
<dbReference type="PANTHER" id="PTHR45951:SF7">
    <property type="entry name" value="SSD DOMAIN-CONTAINING PROTEIN"/>
    <property type="match status" value="1"/>
</dbReference>
<evidence type="ECO:0000313" key="10">
    <source>
        <dbReference type="EMBL" id="ELT97356.1"/>
    </source>
</evidence>
<feature type="transmembrane region" description="Helical" evidence="8">
    <location>
        <begin position="955"/>
        <end position="978"/>
    </location>
</feature>